<feature type="transmembrane region" description="Helical" evidence="2">
    <location>
        <begin position="188"/>
        <end position="206"/>
    </location>
</feature>
<dbReference type="RefSeq" id="WP_319693339.1">
    <property type="nucleotide sequence ID" value="NZ_JARAWN010000133.1"/>
</dbReference>
<sequence length="466" mass="48926">MNPRRSNSSLPQTGRSAYGIATAAALLLIPVSVLVGGDAYREFLDFGAGVLSLVSLTCSVLWGLVAQDRTLLTVRQRIIGQAVHRTTAIASVAFLVLHVTVKLALNHVSAIALFPFALGVTGTGALIGFGATAGSMMVFVAITGALRSNFASPAPVAARWRAMHMMAYPAWCFALVHGLYAGREAKPVFVILYSAGLVAVAAALLLRAAPRQVKRQVVERIAAILGTDGQRPPEVDELVKSRSALQGFDEPGGRREGGRREAGQRDQMRDTGQFPLPGFGGGQGANPSLGDPLVPPQRAAAASADNGPGFAAAYRAVSMTPRAQEPTAPYLTQQQPPLDMQPTQAMPRMDEGAGTGTRWPAPSPPPVGEAPPSSYDPMQDTFAGQPLGGQSYQGQAYPGQTYQGETYNTGASETSYGTAETNAPYGTYNPNDTYNSGPATETLPGYDDYNQPGSGEPWNAPSGGYK</sequence>
<protein>
    <submittedName>
        <fullName evidence="3">Cytochrome b/b6 domain-containing protein</fullName>
    </submittedName>
</protein>
<dbReference type="AlphaFoldDB" id="A0AAJ2UMP5"/>
<reference evidence="3" key="1">
    <citation type="journal article" date="2023" name="Microb. Genom.">
        <title>Mesoterricola silvestris gen. nov., sp. nov., Mesoterricola sediminis sp. nov., Geothrix oryzae sp. nov., Geothrix edaphica sp. nov., Geothrix rubra sp. nov., and Geothrix limicola sp. nov., six novel members of Acidobacteriota isolated from soils.</title>
        <authorList>
            <person name="Weisberg A.J."/>
            <person name="Pearce E."/>
            <person name="Kramer C.G."/>
            <person name="Chang J.H."/>
            <person name="Clarke C.R."/>
        </authorList>
    </citation>
    <scope>NUCLEOTIDE SEQUENCE</scope>
    <source>
        <strain evidence="3">ND06-05F</strain>
    </source>
</reference>
<keyword evidence="2" id="KW-0812">Transmembrane</keyword>
<accession>A0AAJ2UMP5</accession>
<evidence type="ECO:0000313" key="4">
    <source>
        <dbReference type="Proteomes" id="UP001273589"/>
    </source>
</evidence>
<evidence type="ECO:0000256" key="2">
    <source>
        <dbReference type="SAM" id="Phobius"/>
    </source>
</evidence>
<dbReference type="Proteomes" id="UP001273589">
    <property type="component" value="Unassembled WGS sequence"/>
</dbReference>
<feature type="transmembrane region" description="Helical" evidence="2">
    <location>
        <begin position="166"/>
        <end position="182"/>
    </location>
</feature>
<feature type="transmembrane region" description="Helical" evidence="2">
    <location>
        <begin position="125"/>
        <end position="146"/>
    </location>
</feature>
<feature type="region of interest" description="Disordered" evidence="1">
    <location>
        <begin position="327"/>
        <end position="466"/>
    </location>
</feature>
<proteinExistence type="predicted"/>
<dbReference type="EMBL" id="JARAWN010000133">
    <property type="protein sequence ID" value="MDX3132285.1"/>
    <property type="molecule type" value="Genomic_DNA"/>
</dbReference>
<feature type="compositionally biased region" description="Basic and acidic residues" evidence="1">
    <location>
        <begin position="251"/>
        <end position="269"/>
    </location>
</feature>
<feature type="compositionally biased region" description="Polar residues" evidence="1">
    <location>
        <begin position="428"/>
        <end position="439"/>
    </location>
</feature>
<organism evidence="3 4">
    <name type="scientific">Streptomyces europaeiscabiei</name>
    <dbReference type="NCBI Taxonomy" id="146819"/>
    <lineage>
        <taxon>Bacteria</taxon>
        <taxon>Bacillati</taxon>
        <taxon>Actinomycetota</taxon>
        <taxon>Actinomycetes</taxon>
        <taxon>Kitasatosporales</taxon>
        <taxon>Streptomycetaceae</taxon>
        <taxon>Streptomyces</taxon>
    </lineage>
</organism>
<evidence type="ECO:0000256" key="1">
    <source>
        <dbReference type="SAM" id="MobiDB-lite"/>
    </source>
</evidence>
<evidence type="ECO:0000313" key="3">
    <source>
        <dbReference type="EMBL" id="MDX3132285.1"/>
    </source>
</evidence>
<gene>
    <name evidence="3" type="ORF">PV367_21370</name>
</gene>
<feature type="compositionally biased region" description="Polar residues" evidence="1">
    <location>
        <begin position="388"/>
        <end position="421"/>
    </location>
</feature>
<keyword evidence="2" id="KW-1133">Transmembrane helix</keyword>
<name>A0AAJ2UMP5_9ACTN</name>
<comment type="caution">
    <text evidence="3">The sequence shown here is derived from an EMBL/GenBank/DDBJ whole genome shotgun (WGS) entry which is preliminary data.</text>
</comment>
<feature type="region of interest" description="Disordered" evidence="1">
    <location>
        <begin position="241"/>
        <end position="305"/>
    </location>
</feature>
<feature type="transmembrane region" description="Helical" evidence="2">
    <location>
        <begin position="46"/>
        <end position="65"/>
    </location>
</feature>
<feature type="transmembrane region" description="Helical" evidence="2">
    <location>
        <begin position="20"/>
        <end position="40"/>
    </location>
</feature>
<feature type="compositionally biased region" description="Polar residues" evidence="1">
    <location>
        <begin position="330"/>
        <end position="344"/>
    </location>
</feature>
<keyword evidence="2" id="KW-0472">Membrane</keyword>